<dbReference type="EMBL" id="BQNB010008954">
    <property type="protein sequence ID" value="GJS56699.1"/>
    <property type="molecule type" value="Genomic_DNA"/>
</dbReference>
<reference evidence="1" key="2">
    <citation type="submission" date="2022-01" db="EMBL/GenBank/DDBJ databases">
        <authorList>
            <person name="Yamashiro T."/>
            <person name="Shiraishi A."/>
            <person name="Satake H."/>
            <person name="Nakayama K."/>
        </authorList>
    </citation>
    <scope>NUCLEOTIDE SEQUENCE</scope>
</reference>
<organism evidence="1 2">
    <name type="scientific">Tanacetum coccineum</name>
    <dbReference type="NCBI Taxonomy" id="301880"/>
    <lineage>
        <taxon>Eukaryota</taxon>
        <taxon>Viridiplantae</taxon>
        <taxon>Streptophyta</taxon>
        <taxon>Embryophyta</taxon>
        <taxon>Tracheophyta</taxon>
        <taxon>Spermatophyta</taxon>
        <taxon>Magnoliopsida</taxon>
        <taxon>eudicotyledons</taxon>
        <taxon>Gunneridae</taxon>
        <taxon>Pentapetalae</taxon>
        <taxon>asterids</taxon>
        <taxon>campanulids</taxon>
        <taxon>Asterales</taxon>
        <taxon>Asteraceae</taxon>
        <taxon>Asteroideae</taxon>
        <taxon>Anthemideae</taxon>
        <taxon>Anthemidinae</taxon>
        <taxon>Tanacetum</taxon>
    </lineage>
</organism>
<gene>
    <name evidence="1" type="ORF">Tco_0651483</name>
</gene>
<dbReference type="Proteomes" id="UP001151760">
    <property type="component" value="Unassembled WGS sequence"/>
</dbReference>
<protein>
    <submittedName>
        <fullName evidence="1">Uncharacterized protein</fullName>
    </submittedName>
</protein>
<proteinExistence type="predicted"/>
<reference evidence="1" key="1">
    <citation type="journal article" date="2022" name="Int. J. Mol. Sci.">
        <title>Draft Genome of Tanacetum Coccineum: Genomic Comparison of Closely Related Tanacetum-Family Plants.</title>
        <authorList>
            <person name="Yamashiro T."/>
            <person name="Shiraishi A."/>
            <person name="Nakayama K."/>
            <person name="Satake H."/>
        </authorList>
    </citation>
    <scope>NUCLEOTIDE SEQUENCE</scope>
</reference>
<keyword evidence="2" id="KW-1185">Reference proteome</keyword>
<evidence type="ECO:0000313" key="2">
    <source>
        <dbReference type="Proteomes" id="UP001151760"/>
    </source>
</evidence>
<accession>A0ABQ4WUX1</accession>
<comment type="caution">
    <text evidence="1">The sequence shown here is derived from an EMBL/GenBank/DDBJ whole genome shotgun (WGS) entry which is preliminary data.</text>
</comment>
<evidence type="ECO:0000313" key="1">
    <source>
        <dbReference type="EMBL" id="GJS56699.1"/>
    </source>
</evidence>
<sequence>MFDDDWRLESKEVSPLVEELSLFDRPNEVERGRILEEHRLEPILQQQNFTYGSFSSWWFVPLLSPAFDLKCREDPPFTCEISVIFDYEEELKVLRKFLGVLEDDLASYCMFLLHY</sequence>
<name>A0ABQ4WUX1_9ASTR</name>